<dbReference type="EMBL" id="JH159154">
    <property type="protein sequence ID" value="EGZ16581.1"/>
    <property type="molecule type" value="Genomic_DNA"/>
</dbReference>
<dbReference type="GeneID" id="20643709"/>
<dbReference type="OMA" id="FAAAHHM"/>
<accession>G4ZF78</accession>
<dbReference type="InParanoid" id="G4ZF78"/>
<protein>
    <recommendedName>
        <fullName evidence="4">Rab11 family GTPase</fullName>
    </recommendedName>
</protein>
<dbReference type="FunFam" id="3.40.50.300:FF:001430">
    <property type="entry name" value="Small GTPase EhRabM3, putative"/>
    <property type="match status" value="1"/>
</dbReference>
<dbReference type="GO" id="GO:0005525">
    <property type="term" value="F:GTP binding"/>
    <property type="evidence" value="ECO:0007669"/>
    <property type="project" value="InterPro"/>
</dbReference>
<dbReference type="PANTHER" id="PTHR47978">
    <property type="match status" value="1"/>
</dbReference>
<dbReference type="RefSeq" id="XP_009525639.1">
    <property type="nucleotide sequence ID" value="XM_009527344.1"/>
</dbReference>
<dbReference type="InterPro" id="IPR001806">
    <property type="entry name" value="Small_GTPase"/>
</dbReference>
<dbReference type="STRING" id="1094619.G4ZF78"/>
<dbReference type="SMART" id="SM00175">
    <property type="entry name" value="RAB"/>
    <property type="match status" value="1"/>
</dbReference>
<dbReference type="SMART" id="SM00177">
    <property type="entry name" value="ARF"/>
    <property type="match status" value="1"/>
</dbReference>
<dbReference type="PROSITE" id="PS51419">
    <property type="entry name" value="RAB"/>
    <property type="match status" value="1"/>
</dbReference>
<dbReference type="PROSITE" id="PS51421">
    <property type="entry name" value="RAS"/>
    <property type="match status" value="1"/>
</dbReference>
<dbReference type="SMART" id="SM00173">
    <property type="entry name" value="RAS"/>
    <property type="match status" value="1"/>
</dbReference>
<evidence type="ECO:0000256" key="1">
    <source>
        <dbReference type="ARBA" id="ARBA00022741"/>
    </source>
</evidence>
<proteinExistence type="predicted"/>
<dbReference type="CDD" id="cd00154">
    <property type="entry name" value="Rab"/>
    <property type="match status" value="1"/>
</dbReference>
<dbReference type="InterPro" id="IPR005225">
    <property type="entry name" value="Small_GTP-bd"/>
</dbReference>
<dbReference type="SMART" id="SM00174">
    <property type="entry name" value="RHO"/>
    <property type="match status" value="1"/>
</dbReference>
<name>G4ZF78_PHYSP</name>
<dbReference type="Pfam" id="PF00071">
    <property type="entry name" value="Ras"/>
    <property type="match status" value="1"/>
</dbReference>
<dbReference type="PRINTS" id="PR00449">
    <property type="entry name" value="RASTRNSFRMNG"/>
</dbReference>
<dbReference type="PROSITE" id="PS51417">
    <property type="entry name" value="ARF"/>
    <property type="match status" value="1"/>
</dbReference>
<keyword evidence="1" id="KW-0547">Nucleotide-binding</keyword>
<gene>
    <name evidence="2" type="ORF">PHYSODRAFT_314323</name>
</gene>
<organism evidence="2 3">
    <name type="scientific">Phytophthora sojae (strain P6497)</name>
    <name type="common">Soybean stem and root rot agent</name>
    <name type="synonym">Phytophthora megasperma f. sp. glycines</name>
    <dbReference type="NCBI Taxonomy" id="1094619"/>
    <lineage>
        <taxon>Eukaryota</taxon>
        <taxon>Sar</taxon>
        <taxon>Stramenopiles</taxon>
        <taxon>Oomycota</taxon>
        <taxon>Peronosporomycetes</taxon>
        <taxon>Peronosporales</taxon>
        <taxon>Peronosporaceae</taxon>
        <taxon>Phytophthora</taxon>
    </lineage>
</organism>
<dbReference type="Proteomes" id="UP000002640">
    <property type="component" value="Unassembled WGS sequence"/>
</dbReference>
<evidence type="ECO:0000313" key="3">
    <source>
        <dbReference type="Proteomes" id="UP000002640"/>
    </source>
</evidence>
<dbReference type="InterPro" id="IPR027417">
    <property type="entry name" value="P-loop_NTPase"/>
</dbReference>
<dbReference type="SMART" id="SM00176">
    <property type="entry name" value="RAN"/>
    <property type="match status" value="1"/>
</dbReference>
<dbReference type="PROSITE" id="PS51420">
    <property type="entry name" value="RHO"/>
    <property type="match status" value="1"/>
</dbReference>
<sequence length="314" mass="34494">MTDYVPCATPPAPAKGFFSSMNPLSLFDDVETLTPHEFLRDFYTRQGLYDKLEDVDALVETYGHQMHILYAELDKKYGTSFCTNPPPVASETRIAEPVTPSYTYAAPTTPKSPGKAPVNKIVLLGNSGVGKTNLISRLHKGEFNEEFASTIGVEFLTHVVKVDNADVKAQIWDTAGQERFHAMMSTYYRKAAGALLVFDVGNRASLQDVERWLDQLLNVAEPGLHATLVGNKCDLPADKRAVTAEEARQFAAAHHMAYVETSAKTGLNVEEAFRGLVAAIHRARLADIQEATLATVELSGKKSSSNSLFDCKFF</sequence>
<keyword evidence="3" id="KW-1185">Reference proteome</keyword>
<evidence type="ECO:0000313" key="2">
    <source>
        <dbReference type="EMBL" id="EGZ16581.1"/>
    </source>
</evidence>
<reference evidence="2 3" key="1">
    <citation type="journal article" date="2006" name="Science">
        <title>Phytophthora genome sequences uncover evolutionary origins and mechanisms of pathogenesis.</title>
        <authorList>
            <person name="Tyler B.M."/>
            <person name="Tripathy S."/>
            <person name="Zhang X."/>
            <person name="Dehal P."/>
            <person name="Jiang R.H."/>
            <person name="Aerts A."/>
            <person name="Arredondo F.D."/>
            <person name="Baxter L."/>
            <person name="Bensasson D."/>
            <person name="Beynon J.L."/>
            <person name="Chapman J."/>
            <person name="Damasceno C.M."/>
            <person name="Dorrance A.E."/>
            <person name="Dou D."/>
            <person name="Dickerman A.W."/>
            <person name="Dubchak I.L."/>
            <person name="Garbelotto M."/>
            <person name="Gijzen M."/>
            <person name="Gordon S.G."/>
            <person name="Govers F."/>
            <person name="Grunwald N.J."/>
            <person name="Huang W."/>
            <person name="Ivors K.L."/>
            <person name="Jones R.W."/>
            <person name="Kamoun S."/>
            <person name="Krampis K."/>
            <person name="Lamour K.H."/>
            <person name="Lee M.K."/>
            <person name="McDonald W.H."/>
            <person name="Medina M."/>
            <person name="Meijer H.J."/>
            <person name="Nordberg E.K."/>
            <person name="Maclean D.J."/>
            <person name="Ospina-Giraldo M.D."/>
            <person name="Morris P.F."/>
            <person name="Phuntumart V."/>
            <person name="Putnam N.H."/>
            <person name="Rash S."/>
            <person name="Rose J.K."/>
            <person name="Sakihama Y."/>
            <person name="Salamov A.A."/>
            <person name="Savidor A."/>
            <person name="Scheuring C.F."/>
            <person name="Smith B.M."/>
            <person name="Sobral B.W."/>
            <person name="Terry A."/>
            <person name="Torto-Alalibo T.A."/>
            <person name="Win J."/>
            <person name="Xu Z."/>
            <person name="Zhang H."/>
            <person name="Grigoriev I.V."/>
            <person name="Rokhsar D.S."/>
            <person name="Boore J.L."/>
        </authorList>
    </citation>
    <scope>NUCLEOTIDE SEQUENCE [LARGE SCALE GENOMIC DNA]</scope>
    <source>
        <strain evidence="2 3">P6497</strain>
    </source>
</reference>
<evidence type="ECO:0008006" key="4">
    <source>
        <dbReference type="Google" id="ProtNLM"/>
    </source>
</evidence>
<dbReference type="SMR" id="G4ZF78"/>
<dbReference type="GO" id="GO:0003924">
    <property type="term" value="F:GTPase activity"/>
    <property type="evidence" value="ECO:0007669"/>
    <property type="project" value="InterPro"/>
</dbReference>
<dbReference type="AlphaFoldDB" id="G4ZF78"/>
<dbReference type="KEGG" id="psoj:PHYSODRAFT_314323"/>
<dbReference type="SUPFAM" id="SSF52540">
    <property type="entry name" value="P-loop containing nucleoside triphosphate hydrolases"/>
    <property type="match status" value="1"/>
</dbReference>
<dbReference type="NCBIfam" id="TIGR00231">
    <property type="entry name" value="small_GTP"/>
    <property type="match status" value="1"/>
</dbReference>
<dbReference type="Gene3D" id="3.40.50.300">
    <property type="entry name" value="P-loop containing nucleotide triphosphate hydrolases"/>
    <property type="match status" value="1"/>
</dbReference>